<keyword evidence="10" id="KW-1185">Reference proteome</keyword>
<keyword evidence="4" id="KW-0309">Germination</keyword>
<gene>
    <name evidence="9" type="ORF">ACFQ4B_13990</name>
</gene>
<organism evidence="9 10">
    <name type="scientific">Paenibacillus vulneris</name>
    <dbReference type="NCBI Taxonomy" id="1133364"/>
    <lineage>
        <taxon>Bacteria</taxon>
        <taxon>Bacillati</taxon>
        <taxon>Bacillota</taxon>
        <taxon>Bacilli</taxon>
        <taxon>Bacillales</taxon>
        <taxon>Paenibacillaceae</taxon>
        <taxon>Paenibacillus</taxon>
    </lineage>
</organism>
<dbReference type="RefSeq" id="WP_345589993.1">
    <property type="nucleotide sequence ID" value="NZ_BAABJG010000021.1"/>
</dbReference>
<feature type="transmembrane region" description="Helical" evidence="8">
    <location>
        <begin position="217"/>
        <end position="239"/>
    </location>
</feature>
<feature type="transmembrane region" description="Helical" evidence="8">
    <location>
        <begin position="140"/>
        <end position="162"/>
    </location>
</feature>
<evidence type="ECO:0000256" key="5">
    <source>
        <dbReference type="ARBA" id="ARBA00022692"/>
    </source>
</evidence>
<evidence type="ECO:0000256" key="7">
    <source>
        <dbReference type="ARBA" id="ARBA00023136"/>
    </source>
</evidence>
<evidence type="ECO:0000256" key="1">
    <source>
        <dbReference type="ARBA" id="ARBA00004141"/>
    </source>
</evidence>
<feature type="transmembrane region" description="Helical" evidence="8">
    <location>
        <begin position="12"/>
        <end position="33"/>
    </location>
</feature>
<evidence type="ECO:0000313" key="9">
    <source>
        <dbReference type="EMBL" id="MFD1221231.1"/>
    </source>
</evidence>
<evidence type="ECO:0000256" key="6">
    <source>
        <dbReference type="ARBA" id="ARBA00022989"/>
    </source>
</evidence>
<evidence type="ECO:0000256" key="4">
    <source>
        <dbReference type="ARBA" id="ARBA00022544"/>
    </source>
</evidence>
<feature type="transmembrane region" description="Helical" evidence="8">
    <location>
        <begin position="79"/>
        <end position="100"/>
    </location>
</feature>
<evidence type="ECO:0000256" key="2">
    <source>
        <dbReference type="ARBA" id="ARBA00007998"/>
    </source>
</evidence>
<name>A0ABW3UMV7_9BACL</name>
<feature type="transmembrane region" description="Helical" evidence="8">
    <location>
        <begin position="331"/>
        <end position="352"/>
    </location>
</feature>
<evidence type="ECO:0000256" key="3">
    <source>
        <dbReference type="ARBA" id="ARBA00022448"/>
    </source>
</evidence>
<evidence type="ECO:0000256" key="8">
    <source>
        <dbReference type="SAM" id="Phobius"/>
    </source>
</evidence>
<evidence type="ECO:0000313" key="10">
    <source>
        <dbReference type="Proteomes" id="UP001597180"/>
    </source>
</evidence>
<dbReference type="Pfam" id="PF03845">
    <property type="entry name" value="Spore_permease"/>
    <property type="match status" value="1"/>
</dbReference>
<feature type="transmembrane region" description="Helical" evidence="8">
    <location>
        <begin position="300"/>
        <end position="319"/>
    </location>
</feature>
<dbReference type="InterPro" id="IPR004761">
    <property type="entry name" value="Spore_GerAB"/>
</dbReference>
<proteinExistence type="inferred from homology"/>
<keyword evidence="3" id="KW-0813">Transport</keyword>
<sequence>MEQGKISALQLALIMYPGILATGFISLPVITAIYAQNDLWLAVILSTVTGLFSIYLSIRLHELYPKQTVVEYSVKIIGSIPGKIIGVIYFLVFAHFVGVVSREYAEFVTGNFLIKTPILLVLSSIVLLAAFAARGGAEMIARCAVIFTPIFIIPLFFLLLLIPDLDPRNLFPVLSRGFVPVLKGSATPQAWLSEFFMMTFFLPILSNPDKGKKMALLTLICIIVSMTYVNLISLFVLGIDISDKVYPILIVFRYIRIGEIFENLEVLLLAMWIVGNFVKLSLFFYSAALSFTFTFKLTDYRTVIFPIGILSIIFGFWDIPNFSGLAYFLRVLIPFYLITMFVLIPLVLLIVATIRNKIAAGKGGSGP</sequence>
<reference evidence="10" key="1">
    <citation type="journal article" date="2019" name="Int. J. Syst. Evol. Microbiol.">
        <title>The Global Catalogue of Microorganisms (GCM) 10K type strain sequencing project: providing services to taxonomists for standard genome sequencing and annotation.</title>
        <authorList>
            <consortium name="The Broad Institute Genomics Platform"/>
            <consortium name="The Broad Institute Genome Sequencing Center for Infectious Disease"/>
            <person name="Wu L."/>
            <person name="Ma J."/>
        </authorList>
    </citation>
    <scope>NUCLEOTIDE SEQUENCE [LARGE SCALE GENOMIC DNA]</scope>
    <source>
        <strain evidence="10">CCUG 53270</strain>
    </source>
</reference>
<protein>
    <submittedName>
        <fullName evidence="9">Endospore germination permease</fullName>
    </submittedName>
</protein>
<dbReference type="PANTHER" id="PTHR34975:SF2">
    <property type="entry name" value="SPORE GERMINATION PROTEIN A2"/>
    <property type="match status" value="1"/>
</dbReference>
<feature type="transmembrane region" description="Helical" evidence="8">
    <location>
        <begin position="112"/>
        <end position="133"/>
    </location>
</feature>
<feature type="transmembrane region" description="Helical" evidence="8">
    <location>
        <begin position="39"/>
        <end position="58"/>
    </location>
</feature>
<dbReference type="NCBIfam" id="TIGR00912">
    <property type="entry name" value="2A0309"/>
    <property type="match status" value="1"/>
</dbReference>
<dbReference type="PANTHER" id="PTHR34975">
    <property type="entry name" value="SPORE GERMINATION PROTEIN A2"/>
    <property type="match status" value="1"/>
</dbReference>
<keyword evidence="7 8" id="KW-0472">Membrane</keyword>
<comment type="similarity">
    <text evidence="2">Belongs to the amino acid-polyamine-organocation (APC) superfamily. Spore germination protein (SGP) (TC 2.A.3.9) family.</text>
</comment>
<comment type="subcellular location">
    <subcellularLocation>
        <location evidence="1">Membrane</location>
        <topology evidence="1">Multi-pass membrane protein</topology>
    </subcellularLocation>
</comment>
<comment type="caution">
    <text evidence="9">The sequence shown here is derived from an EMBL/GenBank/DDBJ whole genome shotgun (WGS) entry which is preliminary data.</text>
</comment>
<dbReference type="Proteomes" id="UP001597180">
    <property type="component" value="Unassembled WGS sequence"/>
</dbReference>
<accession>A0ABW3UMV7</accession>
<keyword evidence="6 8" id="KW-1133">Transmembrane helix</keyword>
<feature type="transmembrane region" description="Helical" evidence="8">
    <location>
        <begin position="266"/>
        <end position="288"/>
    </location>
</feature>
<keyword evidence="5 8" id="KW-0812">Transmembrane</keyword>
<dbReference type="EMBL" id="JBHTLU010000015">
    <property type="protein sequence ID" value="MFD1221231.1"/>
    <property type="molecule type" value="Genomic_DNA"/>
</dbReference>